<feature type="domain" description="Cas12f1-like TNB" evidence="7">
    <location>
        <begin position="346"/>
        <end position="410"/>
    </location>
</feature>
<dbReference type="GO" id="GO:0032196">
    <property type="term" value="P:transposition"/>
    <property type="evidence" value="ECO:0007669"/>
    <property type="project" value="UniProtKB-KW"/>
</dbReference>
<dbReference type="AlphaFoldDB" id="A0A0F5YK48"/>
<reference evidence="8 9" key="1">
    <citation type="submission" date="2015-06" db="EMBL/GenBank/DDBJ databases">
        <title>Draft genome assembly of filamentous brackish cyanobacterium Limnoraphis robusta strain CS-951.</title>
        <authorList>
            <person name="Willis A."/>
            <person name="Parks M."/>
            <person name="Burford M.A."/>
        </authorList>
    </citation>
    <scope>NUCLEOTIDE SEQUENCE [LARGE SCALE GENOMIC DNA]</scope>
    <source>
        <strain evidence="8 9">CS-951</strain>
    </source>
</reference>
<dbReference type="Proteomes" id="UP000033607">
    <property type="component" value="Unassembled WGS sequence"/>
</dbReference>
<evidence type="ECO:0000259" key="6">
    <source>
        <dbReference type="Pfam" id="PF01385"/>
    </source>
</evidence>
<accession>A0A0F5YK48</accession>
<dbReference type="Pfam" id="PF01385">
    <property type="entry name" value="OrfB_IS605"/>
    <property type="match status" value="1"/>
</dbReference>
<dbReference type="GO" id="GO:0003677">
    <property type="term" value="F:DNA binding"/>
    <property type="evidence" value="ECO:0007669"/>
    <property type="project" value="UniProtKB-KW"/>
</dbReference>
<evidence type="ECO:0000256" key="3">
    <source>
        <dbReference type="ARBA" id="ARBA00022578"/>
    </source>
</evidence>
<dbReference type="RefSeq" id="WP_046278043.1">
    <property type="nucleotide sequence ID" value="NZ_LATL02000298.1"/>
</dbReference>
<dbReference type="NCBIfam" id="NF040570">
    <property type="entry name" value="guided_TnpB"/>
    <property type="match status" value="1"/>
</dbReference>
<proteinExistence type="inferred from homology"/>
<dbReference type="Pfam" id="PF07282">
    <property type="entry name" value="Cas12f1-like_TNB"/>
    <property type="match status" value="1"/>
</dbReference>
<comment type="similarity">
    <text evidence="1">In the C-terminal section; belongs to the transposase 35 family.</text>
</comment>
<evidence type="ECO:0000259" key="7">
    <source>
        <dbReference type="Pfam" id="PF07282"/>
    </source>
</evidence>
<dbReference type="NCBIfam" id="TIGR01766">
    <property type="entry name" value="IS200/IS605 family accessory protein TnpB-like domain"/>
    <property type="match status" value="1"/>
</dbReference>
<evidence type="ECO:0000313" key="9">
    <source>
        <dbReference type="Proteomes" id="UP000033607"/>
    </source>
</evidence>
<evidence type="ECO:0000256" key="2">
    <source>
        <dbReference type="ARBA" id="ARBA00011044"/>
    </source>
</evidence>
<keyword evidence="3" id="KW-0815">Transposition</keyword>
<dbReference type="PANTHER" id="PTHR30405:SF25">
    <property type="entry name" value="RNA-GUIDED DNA ENDONUCLEASE INSQ-RELATED"/>
    <property type="match status" value="1"/>
</dbReference>
<dbReference type="InterPro" id="IPR010095">
    <property type="entry name" value="Cas12f1-like_TNB"/>
</dbReference>
<keyword evidence="4" id="KW-0238">DNA-binding</keyword>
<keyword evidence="5" id="KW-0233">DNA recombination</keyword>
<name>A0A0F5YK48_9CYAN</name>
<dbReference type="GO" id="GO:0006310">
    <property type="term" value="P:DNA recombination"/>
    <property type="evidence" value="ECO:0007669"/>
    <property type="project" value="UniProtKB-KW"/>
</dbReference>
<comment type="similarity">
    <text evidence="2">In the N-terminal section; belongs to the transposase 2 family.</text>
</comment>
<comment type="caution">
    <text evidence="8">The sequence shown here is derived from an EMBL/GenBank/DDBJ whole genome shotgun (WGS) entry which is preliminary data.</text>
</comment>
<dbReference type="EMBL" id="LATL02000298">
    <property type="protein sequence ID" value="KKD38545.1"/>
    <property type="molecule type" value="Genomic_DNA"/>
</dbReference>
<evidence type="ECO:0000313" key="8">
    <source>
        <dbReference type="EMBL" id="KKD38545.1"/>
    </source>
</evidence>
<evidence type="ECO:0000256" key="4">
    <source>
        <dbReference type="ARBA" id="ARBA00023125"/>
    </source>
</evidence>
<dbReference type="InterPro" id="IPR001959">
    <property type="entry name" value="Transposase"/>
</dbReference>
<organism evidence="8 9">
    <name type="scientific">Limnoraphis robusta CS-951</name>
    <dbReference type="NCBI Taxonomy" id="1637645"/>
    <lineage>
        <taxon>Bacteria</taxon>
        <taxon>Bacillati</taxon>
        <taxon>Cyanobacteriota</taxon>
        <taxon>Cyanophyceae</taxon>
        <taxon>Oscillatoriophycideae</taxon>
        <taxon>Oscillatoriales</taxon>
        <taxon>Sirenicapillariaceae</taxon>
        <taxon>Limnoraphis</taxon>
    </lineage>
</organism>
<protein>
    <submittedName>
        <fullName evidence="8">Transposase</fullName>
    </submittedName>
</protein>
<feature type="domain" description="Probable transposase IS891/IS1136/IS1341" evidence="6">
    <location>
        <begin position="200"/>
        <end position="313"/>
    </location>
</feature>
<evidence type="ECO:0000256" key="1">
    <source>
        <dbReference type="ARBA" id="ARBA00008761"/>
    </source>
</evidence>
<dbReference type="InterPro" id="IPR051399">
    <property type="entry name" value="RNA-guided_DNA_endo/Transpos"/>
</dbReference>
<gene>
    <name evidence="8" type="ORF">WN50_08195</name>
</gene>
<dbReference type="PATRIC" id="fig|1637645.4.peg.5820"/>
<evidence type="ECO:0000256" key="5">
    <source>
        <dbReference type="ARBA" id="ARBA00023172"/>
    </source>
</evidence>
<dbReference type="PANTHER" id="PTHR30405">
    <property type="entry name" value="TRANSPOSASE"/>
    <property type="match status" value="1"/>
</dbReference>
<sequence>MFVLEAKLYGSDSQFAIIDEMIRTAGFIRNKCLRYWMDNKGVGQYDLSAYCKVLAKEFEWAKKLNSMARQASAERAWSAIKRFFDNCKKKVPGKKRCDLAPFGFGSCFKSGNPPNALHSPPAGARGSAPREGFPKFKKSRSVEYKTSGYKLSEDRQSITFKDGFQAGTFRMRGAFDLNYYNPKQIKRIRVVRKADGYYAQFCIQHNKTENIEPSRKAIGLDVGLTHFYTDSDGNTVENPRFLRKTERELKRFQKWVSRKKKGSKNRKKAIHRLGKKHLKVSRQRKDFVCKLARYVVTSNDVVVFENLRVRNMVSQRVGRVSRLEATGEPVRVKNHKLAKSISDVSWRQFFEWLEYYGKVLGKVVVPISPEYTSQECSACGEIVMKTLSQRTHICKCGCELDRDHNASLNILAKGLREISRGGQSQTASLELENAFEELSLYLPNENLVDKLSR</sequence>